<evidence type="ECO:0000313" key="3">
    <source>
        <dbReference type="Proteomes" id="UP000652567"/>
    </source>
</evidence>
<feature type="region of interest" description="Disordered" evidence="1">
    <location>
        <begin position="1"/>
        <end position="29"/>
    </location>
</feature>
<proteinExistence type="predicted"/>
<sequence>MARFKKTGIRRCHDHLHGGDSSQRALPGRSDHCLSLDELANRIQQITEQNSEDAHQLQGVSRTSTELAQRLYHISQG</sequence>
<comment type="caution">
    <text evidence="2">The sequence shown here is derived from an EMBL/GenBank/DDBJ whole genome shotgun (WGS) entry which is preliminary data.</text>
</comment>
<feature type="compositionally biased region" description="Basic residues" evidence="1">
    <location>
        <begin position="1"/>
        <end position="14"/>
    </location>
</feature>
<dbReference type="Proteomes" id="UP000652567">
    <property type="component" value="Unassembled WGS sequence"/>
</dbReference>
<dbReference type="EMBL" id="PRDL01000001">
    <property type="protein sequence ID" value="MBE8718512.1"/>
    <property type="molecule type" value="Genomic_DNA"/>
</dbReference>
<evidence type="ECO:0000313" key="2">
    <source>
        <dbReference type="EMBL" id="MBE8718512.1"/>
    </source>
</evidence>
<keyword evidence="3" id="KW-1185">Reference proteome</keyword>
<gene>
    <name evidence="2" type="ORF">C4F51_15110</name>
</gene>
<dbReference type="AlphaFoldDB" id="A0A928YV01"/>
<evidence type="ECO:0000256" key="1">
    <source>
        <dbReference type="SAM" id="MobiDB-lite"/>
    </source>
</evidence>
<reference evidence="2" key="1">
    <citation type="submission" date="2018-07" db="EMBL/GenBank/DDBJ databases">
        <title>Genome assembly of strain Ka43.</title>
        <authorList>
            <person name="Kukolya J."/>
            <person name="Nagy I."/>
            <person name="Horvath B."/>
            <person name="Toth A."/>
        </authorList>
    </citation>
    <scope>NUCLEOTIDE SEQUENCE</scope>
    <source>
        <strain evidence="2">KB43</strain>
    </source>
</reference>
<organism evidence="2 3">
    <name type="scientific">Cellvibrio polysaccharolyticus</name>
    <dbReference type="NCBI Taxonomy" id="2082724"/>
    <lineage>
        <taxon>Bacteria</taxon>
        <taxon>Pseudomonadati</taxon>
        <taxon>Pseudomonadota</taxon>
        <taxon>Gammaproteobacteria</taxon>
        <taxon>Cellvibrionales</taxon>
        <taxon>Cellvibrionaceae</taxon>
        <taxon>Cellvibrio</taxon>
    </lineage>
</organism>
<accession>A0A928YV01</accession>
<name>A0A928YV01_9GAMM</name>
<dbReference type="RefSeq" id="WP_193911137.1">
    <property type="nucleotide sequence ID" value="NZ_PRDL01000001.1"/>
</dbReference>
<protein>
    <submittedName>
        <fullName evidence="2">Uncharacterized protein</fullName>
    </submittedName>
</protein>